<keyword evidence="2" id="KW-0732">Signal</keyword>
<name>A0A4Z2EHT9_9TELE</name>
<dbReference type="PANTHER" id="PTHR21463">
    <property type="entry name" value="ANGIOPOIETIN-LIKE PROTEIN 8"/>
    <property type="match status" value="1"/>
</dbReference>
<feature type="compositionally biased region" description="Basic and acidic residues" evidence="1">
    <location>
        <begin position="83"/>
        <end position="98"/>
    </location>
</feature>
<dbReference type="OrthoDB" id="6145874at2759"/>
<comment type="caution">
    <text evidence="3">The sequence shown here is derived from an EMBL/GenBank/DDBJ whole genome shotgun (WGS) entry which is preliminary data.</text>
</comment>
<dbReference type="GO" id="GO:0070328">
    <property type="term" value="P:triglyceride homeostasis"/>
    <property type="evidence" value="ECO:0007669"/>
    <property type="project" value="InterPro"/>
</dbReference>
<accession>A0A4Z2EHT9</accession>
<dbReference type="AlphaFoldDB" id="A0A4Z2EHT9"/>
<gene>
    <name evidence="3" type="primary">Angptl4</name>
    <name evidence="3" type="ORF">EYF80_061504</name>
</gene>
<feature type="chain" id="PRO_5021325830" evidence="2">
    <location>
        <begin position="20"/>
        <end position="165"/>
    </location>
</feature>
<evidence type="ECO:0000256" key="1">
    <source>
        <dbReference type="SAM" id="MobiDB-lite"/>
    </source>
</evidence>
<dbReference type="InterPro" id="IPR026614">
    <property type="entry name" value="ANGPTL8"/>
</dbReference>
<feature type="region of interest" description="Disordered" evidence="1">
    <location>
        <begin position="81"/>
        <end position="154"/>
    </location>
</feature>
<organism evidence="3 4">
    <name type="scientific">Liparis tanakae</name>
    <name type="common">Tanaka's snailfish</name>
    <dbReference type="NCBI Taxonomy" id="230148"/>
    <lineage>
        <taxon>Eukaryota</taxon>
        <taxon>Metazoa</taxon>
        <taxon>Chordata</taxon>
        <taxon>Craniata</taxon>
        <taxon>Vertebrata</taxon>
        <taxon>Euteleostomi</taxon>
        <taxon>Actinopterygii</taxon>
        <taxon>Neopterygii</taxon>
        <taxon>Teleostei</taxon>
        <taxon>Neoteleostei</taxon>
        <taxon>Acanthomorphata</taxon>
        <taxon>Eupercaria</taxon>
        <taxon>Perciformes</taxon>
        <taxon>Cottioidei</taxon>
        <taxon>Cottales</taxon>
        <taxon>Liparidae</taxon>
        <taxon>Liparis</taxon>
    </lineage>
</organism>
<dbReference type="GO" id="GO:0019216">
    <property type="term" value="P:regulation of lipid metabolic process"/>
    <property type="evidence" value="ECO:0007669"/>
    <property type="project" value="InterPro"/>
</dbReference>
<protein>
    <submittedName>
        <fullName evidence="3">Angiopoietin-related protein 4</fullName>
    </submittedName>
</protein>
<feature type="compositionally biased region" description="Basic and acidic residues" evidence="1">
    <location>
        <begin position="106"/>
        <end position="140"/>
    </location>
</feature>
<feature type="signal peptide" evidence="2">
    <location>
        <begin position="1"/>
        <end position="19"/>
    </location>
</feature>
<dbReference type="Proteomes" id="UP000314294">
    <property type="component" value="Unassembled WGS sequence"/>
</dbReference>
<sequence>MNMPQVLILVTILVLAADAFPSDRSAGPGRDKRDSWDDMNLLAHGLLQLGQGLKEHVDKTRGQMRAVDAKLKAFNGSLAELQRAQRERDGAMEARTKELEEEERGEEVKTQSEDIHARMDRLEEKVDEVLGESTGEHNNSDHTGAPSIQVRRNITSERVAMQMRG</sequence>
<evidence type="ECO:0000313" key="3">
    <source>
        <dbReference type="EMBL" id="TNN28349.1"/>
    </source>
</evidence>
<reference evidence="3 4" key="1">
    <citation type="submission" date="2019-03" db="EMBL/GenBank/DDBJ databases">
        <title>First draft genome of Liparis tanakae, snailfish: a comprehensive survey of snailfish specific genes.</title>
        <authorList>
            <person name="Kim W."/>
            <person name="Song I."/>
            <person name="Jeong J.-H."/>
            <person name="Kim D."/>
            <person name="Kim S."/>
            <person name="Ryu S."/>
            <person name="Song J.Y."/>
            <person name="Lee S.K."/>
        </authorList>
    </citation>
    <scope>NUCLEOTIDE SEQUENCE [LARGE SCALE GENOMIC DNA]</scope>
    <source>
        <tissue evidence="3">Muscle</tissue>
    </source>
</reference>
<proteinExistence type="predicted"/>
<evidence type="ECO:0000256" key="2">
    <source>
        <dbReference type="SAM" id="SignalP"/>
    </source>
</evidence>
<keyword evidence="4" id="KW-1185">Reference proteome</keyword>
<dbReference type="EMBL" id="SRLO01006989">
    <property type="protein sequence ID" value="TNN28349.1"/>
    <property type="molecule type" value="Genomic_DNA"/>
</dbReference>
<dbReference type="PANTHER" id="PTHR21463:SF0">
    <property type="entry name" value="ANGIOPOIETIN-LIKE PROTEIN 8"/>
    <property type="match status" value="1"/>
</dbReference>
<evidence type="ECO:0000313" key="4">
    <source>
        <dbReference type="Proteomes" id="UP000314294"/>
    </source>
</evidence>